<organism evidence="2 3">
    <name type="scientific">Candidatus Acidiferrum panamense</name>
    <dbReference type="NCBI Taxonomy" id="2741543"/>
    <lineage>
        <taxon>Bacteria</taxon>
        <taxon>Pseudomonadati</taxon>
        <taxon>Acidobacteriota</taxon>
        <taxon>Terriglobia</taxon>
        <taxon>Candidatus Acidiferrales</taxon>
        <taxon>Candidatus Acidiferrum</taxon>
    </lineage>
</organism>
<feature type="region of interest" description="Disordered" evidence="1">
    <location>
        <begin position="182"/>
        <end position="239"/>
    </location>
</feature>
<name>A0A7V8NVT4_9BACT</name>
<dbReference type="Proteomes" id="UP000567293">
    <property type="component" value="Unassembled WGS sequence"/>
</dbReference>
<protein>
    <submittedName>
        <fullName evidence="2">Uncharacterized protein</fullName>
    </submittedName>
</protein>
<evidence type="ECO:0000313" key="2">
    <source>
        <dbReference type="EMBL" id="MBA0088372.1"/>
    </source>
</evidence>
<dbReference type="AlphaFoldDB" id="A0A7V8NVT4"/>
<evidence type="ECO:0000256" key="1">
    <source>
        <dbReference type="SAM" id="MobiDB-lite"/>
    </source>
</evidence>
<dbReference type="EMBL" id="JACDQQ010002468">
    <property type="protein sequence ID" value="MBA0088372.1"/>
    <property type="molecule type" value="Genomic_DNA"/>
</dbReference>
<keyword evidence="3" id="KW-1185">Reference proteome</keyword>
<gene>
    <name evidence="2" type="ORF">HRJ53_25585</name>
</gene>
<proteinExistence type="predicted"/>
<evidence type="ECO:0000313" key="3">
    <source>
        <dbReference type="Proteomes" id="UP000567293"/>
    </source>
</evidence>
<reference evidence="2" key="1">
    <citation type="submission" date="2020-06" db="EMBL/GenBank/DDBJ databases">
        <title>Legume-microbial interactions unlock mineral nutrients during tropical forest succession.</title>
        <authorList>
            <person name="Epihov D.Z."/>
        </authorList>
    </citation>
    <scope>NUCLEOTIDE SEQUENCE [LARGE SCALE GENOMIC DNA]</scope>
    <source>
        <strain evidence="2">Pan2503</strain>
    </source>
</reference>
<feature type="non-terminal residue" evidence="2">
    <location>
        <position position="239"/>
    </location>
</feature>
<sequence length="239" mass="25970">MASEPSPPTRPSYVPRFGRPPILVPDDFWSNLKQFLTERPVKVRERKDAPFVRTSFGAGIFSNLLEYFRPNPLGNRKVSSRLAVSWGGNFGSFGTRVKDFFSPPKQPPLPPGIKPVKVKDIWTKDENFSTSQVLAVAAHAAVIALLTVPIFTRVIPTTQANTKVDVTPLDISPYLAKLPAGKDKAGGGGGGGAHEQLPPTKGRAPKFQYTQFTPPAPVIRNPNPKLAMDPSLLGPPDLK</sequence>
<accession>A0A7V8NVT4</accession>
<comment type="caution">
    <text evidence="2">The sequence shown here is derived from an EMBL/GenBank/DDBJ whole genome shotgun (WGS) entry which is preliminary data.</text>
</comment>